<keyword evidence="1" id="KW-0472">Membrane</keyword>
<feature type="non-terminal residue" evidence="3">
    <location>
        <position position="1"/>
    </location>
</feature>
<dbReference type="InterPro" id="IPR008984">
    <property type="entry name" value="SMAD_FHA_dom_sf"/>
</dbReference>
<dbReference type="Gene3D" id="2.60.200.20">
    <property type="match status" value="1"/>
</dbReference>
<organism evidence="3 4">
    <name type="scientific">Mesorhabditis spiculigera</name>
    <dbReference type="NCBI Taxonomy" id="96644"/>
    <lineage>
        <taxon>Eukaryota</taxon>
        <taxon>Metazoa</taxon>
        <taxon>Ecdysozoa</taxon>
        <taxon>Nematoda</taxon>
        <taxon>Chromadorea</taxon>
        <taxon>Rhabditida</taxon>
        <taxon>Rhabditina</taxon>
        <taxon>Rhabditomorpha</taxon>
        <taxon>Rhabditoidea</taxon>
        <taxon>Rhabditidae</taxon>
        <taxon>Mesorhabditinae</taxon>
        <taxon>Mesorhabditis</taxon>
    </lineage>
</organism>
<keyword evidence="1" id="KW-1133">Transmembrane helix</keyword>
<gene>
    <name evidence="3" type="ORF">MSPICULIGERA_LOCUS20604</name>
</gene>
<dbReference type="InterPro" id="IPR051176">
    <property type="entry name" value="Cent_Immune-Sig_Mod"/>
</dbReference>
<feature type="transmembrane region" description="Helical" evidence="1">
    <location>
        <begin position="547"/>
        <end position="567"/>
    </location>
</feature>
<dbReference type="Proteomes" id="UP001177023">
    <property type="component" value="Unassembled WGS sequence"/>
</dbReference>
<dbReference type="PANTHER" id="PTHR15715:SF37">
    <property type="entry name" value="LD47843P"/>
    <property type="match status" value="1"/>
</dbReference>
<evidence type="ECO:0000313" key="3">
    <source>
        <dbReference type="EMBL" id="CAJ0582473.1"/>
    </source>
</evidence>
<keyword evidence="4" id="KW-1185">Reference proteome</keyword>
<protein>
    <recommendedName>
        <fullName evidence="2">FHA domain-containing protein</fullName>
    </recommendedName>
</protein>
<dbReference type="SUPFAM" id="SSF49879">
    <property type="entry name" value="SMAD/FHA domain"/>
    <property type="match status" value="1"/>
</dbReference>
<dbReference type="CDD" id="cd22679">
    <property type="entry name" value="FHA_SLMAP"/>
    <property type="match status" value="1"/>
</dbReference>
<dbReference type="Pfam" id="PF00498">
    <property type="entry name" value="FHA"/>
    <property type="match status" value="1"/>
</dbReference>
<name>A0AA36D7E2_9BILA</name>
<comment type="caution">
    <text evidence="3">The sequence shown here is derived from an EMBL/GenBank/DDBJ whole genome shotgun (WGS) entry which is preliminary data.</text>
</comment>
<feature type="domain" description="FHA" evidence="2">
    <location>
        <begin position="31"/>
        <end position="86"/>
    </location>
</feature>
<dbReference type="InterPro" id="IPR000253">
    <property type="entry name" value="FHA_dom"/>
</dbReference>
<dbReference type="EMBL" id="CATQJA010002664">
    <property type="protein sequence ID" value="CAJ0582473.1"/>
    <property type="molecule type" value="Genomic_DNA"/>
</dbReference>
<proteinExistence type="predicted"/>
<accession>A0AA36D7E2</accession>
<evidence type="ECO:0000259" key="2">
    <source>
        <dbReference type="PROSITE" id="PS50006"/>
    </source>
</evidence>
<dbReference type="SMART" id="SM00240">
    <property type="entry name" value="FHA"/>
    <property type="match status" value="1"/>
</dbReference>
<reference evidence="3" key="1">
    <citation type="submission" date="2023-06" db="EMBL/GenBank/DDBJ databases">
        <authorList>
            <person name="Delattre M."/>
        </authorList>
    </citation>
    <scope>NUCLEOTIDE SEQUENCE</scope>
    <source>
        <strain evidence="3">AF72</strain>
    </source>
</reference>
<dbReference type="PANTHER" id="PTHR15715">
    <property type="entry name" value="CENTROSOMAL PROTEIN OF 170 KDA"/>
    <property type="match status" value="1"/>
</dbReference>
<dbReference type="PROSITE" id="PS50006">
    <property type="entry name" value="FHA_DOMAIN"/>
    <property type="match status" value="1"/>
</dbReference>
<dbReference type="AlphaFoldDB" id="A0AA36D7E2"/>
<evidence type="ECO:0000313" key="4">
    <source>
        <dbReference type="Proteomes" id="UP001177023"/>
    </source>
</evidence>
<keyword evidence="1" id="KW-0812">Transmembrane</keyword>
<evidence type="ECO:0000256" key="1">
    <source>
        <dbReference type="SAM" id="Phobius"/>
    </source>
</evidence>
<sequence>MRQPSIHFVPCSQSHPFEERHCIVGDHNDPLKVGRSVARLKPTRDNAVFDCKVLSRSHASIWYSNGSFWIKDTKSSNGTFVNNERLAQTGEDSDPKQIYNGDIIQFGVEIVENANKVSHGCIFSYIRCYNESGHEVAPPTGGEGETANTPGARANFVFQEQMCYALNTHLNEAVYRERHRNEKLAAVVEHLKELEVLSTGTWRSCLLEDVLLRKILTLEDQLETFTSNKAVPEWHTNILNKLEAKDKAVTKMHETYAQFEEAKIEAEQRLQDTERSLCNAEEDCELRRHIHDDSDRRLQTLLMAYDIFQLSVRKMVEKEATKLRAPSKIPNLEQVITPQLCNFLLDQVHGNPATAGAPEAASQMFGQMLTKYRSENGISQKALSEFIEQFLPEKPEPVDAASAAVAAGDAPVEEPISAADNDLKTAYLVAIERLQEATAQLNAIKDAQTAQEGVTTNGQEVIGSYGDRAEGREHENCPNLDFAYVDDRNPEAPKWNFPPATSWNAEPFGSQLASDGPAEAAPEIEQVAASTDLVSRPAADNLDRTQLLLVSVLPIFALIVTFFSMVFREVRHRIGYKTD</sequence>